<dbReference type="Gene3D" id="3.20.20.70">
    <property type="entry name" value="Aldolase class I"/>
    <property type="match status" value="1"/>
</dbReference>
<evidence type="ECO:0000256" key="3">
    <source>
        <dbReference type="ARBA" id="ARBA00022643"/>
    </source>
</evidence>
<dbReference type="EMBL" id="RPFW01000001">
    <property type="protein sequence ID" value="TVZ07015.1"/>
    <property type="molecule type" value="Genomic_DNA"/>
</dbReference>
<dbReference type="Pfam" id="PF00724">
    <property type="entry name" value="Oxidored_FMN"/>
    <property type="match status" value="1"/>
</dbReference>
<gene>
    <name evidence="8" type="ORF">EAS64_06735</name>
</gene>
<dbReference type="Proteomes" id="UP000460272">
    <property type="component" value="Unassembled WGS sequence"/>
</dbReference>
<evidence type="ECO:0000256" key="1">
    <source>
        <dbReference type="ARBA" id="ARBA00001917"/>
    </source>
</evidence>
<dbReference type="PANTHER" id="PTHR43303">
    <property type="entry name" value="NADPH DEHYDROGENASE C23G7.10C-RELATED"/>
    <property type="match status" value="1"/>
</dbReference>
<name>A0A6P2C919_9ACTN</name>
<dbReference type="GO" id="GO:0003959">
    <property type="term" value="F:NADPH dehydrogenase activity"/>
    <property type="evidence" value="ECO:0007669"/>
    <property type="project" value="InterPro"/>
</dbReference>
<keyword evidence="9" id="KW-1185">Reference proteome</keyword>
<evidence type="ECO:0000313" key="8">
    <source>
        <dbReference type="EMBL" id="TVZ07015.1"/>
    </source>
</evidence>
<dbReference type="InterPro" id="IPR001155">
    <property type="entry name" value="OxRdtase_FMN_N"/>
</dbReference>
<keyword evidence="2" id="KW-0285">Flavoprotein</keyword>
<evidence type="ECO:0000256" key="4">
    <source>
        <dbReference type="ARBA" id="ARBA00022857"/>
    </source>
</evidence>
<organism evidence="8 9">
    <name type="scientific">Trebonia kvetii</name>
    <dbReference type="NCBI Taxonomy" id="2480626"/>
    <lineage>
        <taxon>Bacteria</taxon>
        <taxon>Bacillati</taxon>
        <taxon>Actinomycetota</taxon>
        <taxon>Actinomycetes</taxon>
        <taxon>Streptosporangiales</taxon>
        <taxon>Treboniaceae</taxon>
        <taxon>Trebonia</taxon>
    </lineage>
</organism>
<dbReference type="GO" id="GO:0010181">
    <property type="term" value="F:FMN binding"/>
    <property type="evidence" value="ECO:0007669"/>
    <property type="project" value="InterPro"/>
</dbReference>
<feature type="region of interest" description="Disordered" evidence="6">
    <location>
        <begin position="388"/>
        <end position="422"/>
    </location>
</feature>
<keyword evidence="5" id="KW-0560">Oxidoreductase</keyword>
<reference evidence="8 9" key="1">
    <citation type="submission" date="2018-11" db="EMBL/GenBank/DDBJ databases">
        <title>Trebonia kvetii gen.nov., sp.nov., a novel acidophilic actinobacterium, and proposal of the new actinobacterial family Treboniaceae fam. nov.</title>
        <authorList>
            <person name="Rapoport D."/>
            <person name="Sagova-Mareckova M."/>
            <person name="Sedlacek I."/>
            <person name="Provaznik J."/>
            <person name="Kralova S."/>
            <person name="Pavlinic D."/>
            <person name="Benes V."/>
            <person name="Kopecky J."/>
        </authorList>
    </citation>
    <scope>NUCLEOTIDE SEQUENCE [LARGE SCALE GENOMIC DNA]</scope>
    <source>
        <strain evidence="8 9">15Tr583</strain>
    </source>
</reference>
<dbReference type="SUPFAM" id="SSF51395">
    <property type="entry name" value="FMN-linked oxidoreductases"/>
    <property type="match status" value="1"/>
</dbReference>
<keyword evidence="3" id="KW-0288">FMN</keyword>
<feature type="region of interest" description="Disordered" evidence="6">
    <location>
        <begin position="435"/>
        <end position="455"/>
    </location>
</feature>
<evidence type="ECO:0000256" key="2">
    <source>
        <dbReference type="ARBA" id="ARBA00022630"/>
    </source>
</evidence>
<evidence type="ECO:0000313" key="9">
    <source>
        <dbReference type="Proteomes" id="UP000460272"/>
    </source>
</evidence>
<proteinExistence type="predicted"/>
<dbReference type="InterPro" id="IPR013785">
    <property type="entry name" value="Aldolase_TIM"/>
</dbReference>
<accession>A0A6P2C919</accession>
<dbReference type="InterPro" id="IPR044152">
    <property type="entry name" value="YqjM-like"/>
</dbReference>
<dbReference type="AlphaFoldDB" id="A0A6P2C919"/>
<evidence type="ECO:0000256" key="5">
    <source>
        <dbReference type="ARBA" id="ARBA00023002"/>
    </source>
</evidence>
<protein>
    <submittedName>
        <fullName evidence="8">12-oxophytodienoate reductase</fullName>
    </submittedName>
</protein>
<feature type="domain" description="NADH:flavin oxidoreductase/NADH oxidase N-terminal" evidence="7">
    <location>
        <begin position="21"/>
        <end position="367"/>
    </location>
</feature>
<dbReference type="GO" id="GO:0050661">
    <property type="term" value="F:NADP binding"/>
    <property type="evidence" value="ECO:0007669"/>
    <property type="project" value="InterPro"/>
</dbReference>
<sequence length="455" mass="49313">MRVTDIEETAAPAADYDITPLLQPLAIRGLRLRNRFVMPGMQRYWCADGAPDLRLREYYRRRVLGGASLIISESCAVDHPSATKNPTFARISPDTREAWRSCVAGVHEAGGAMFLQLWHQGAVNYGGDAESNPDFVALSPSGLSHPGESFGRAATVAELDSIKQSFVQGALDAEEIGADGVELHAAHGFLLDQFLWPGTNLRTDGYGGPAITDRAAFVAEVAAAVRAATGPDFVISVRISQWKESDYDAKIVEKPDELGDLVTMLRAAGADIFHVSARRFWKPEWDGSDLSLAGWAKSFTDAPVIAIGSIGLDKDVMASLNGEEAEQTGASRIDELMRRFNRGDFDLVAVGRSQIGDPEWIAKMTDHKISDIRAFRSGDPWLSHDVVGGLREQPGDRREAAARPGRAVAEERAGARWPGGHRREVDAAVAEARVAQHDRVGAPQVEQPLAGSVRS</sequence>
<evidence type="ECO:0000259" key="7">
    <source>
        <dbReference type="Pfam" id="PF00724"/>
    </source>
</evidence>
<comment type="caution">
    <text evidence="8">The sequence shown here is derived from an EMBL/GenBank/DDBJ whole genome shotgun (WGS) entry which is preliminary data.</text>
</comment>
<dbReference type="OrthoDB" id="3169239at2"/>
<evidence type="ECO:0000256" key="6">
    <source>
        <dbReference type="SAM" id="MobiDB-lite"/>
    </source>
</evidence>
<keyword evidence="4" id="KW-0521">NADP</keyword>
<comment type="cofactor">
    <cofactor evidence="1">
        <name>FMN</name>
        <dbReference type="ChEBI" id="CHEBI:58210"/>
    </cofactor>
</comment>
<dbReference type="PANTHER" id="PTHR43303:SF4">
    <property type="entry name" value="NADPH DEHYDROGENASE C23G7.10C-RELATED"/>
    <property type="match status" value="1"/>
</dbReference>